<evidence type="ECO:0000313" key="3">
    <source>
        <dbReference type="Proteomes" id="UP000683000"/>
    </source>
</evidence>
<name>A0A8I2YR78_9AGAM</name>
<dbReference type="InterPro" id="IPR012337">
    <property type="entry name" value="RNaseH-like_sf"/>
</dbReference>
<feature type="compositionally biased region" description="Basic and acidic residues" evidence="1">
    <location>
        <begin position="1"/>
        <end position="17"/>
    </location>
</feature>
<dbReference type="PANTHER" id="PTHR45812">
    <property type="entry name" value="DNA POLYMERASE ZETA CATALYTIC SUBUNIT"/>
    <property type="match status" value="1"/>
</dbReference>
<keyword evidence="3" id="KW-1185">Reference proteome</keyword>
<dbReference type="EMBL" id="JAGFBS010000011">
    <property type="protein sequence ID" value="KAG6376575.1"/>
    <property type="molecule type" value="Genomic_DNA"/>
</dbReference>
<dbReference type="PANTHER" id="PTHR45812:SF1">
    <property type="entry name" value="DNA POLYMERASE ZETA CATALYTIC SUBUNIT"/>
    <property type="match status" value="1"/>
</dbReference>
<feature type="region of interest" description="Disordered" evidence="1">
    <location>
        <begin position="79"/>
        <end position="103"/>
    </location>
</feature>
<accession>A0A8I2YR78</accession>
<comment type="caution">
    <text evidence="2">The sequence shown here is derived from an EMBL/GenBank/DDBJ whole genome shotgun (WGS) entry which is preliminary data.</text>
</comment>
<feature type="region of interest" description="Disordered" evidence="1">
    <location>
        <begin position="1"/>
        <end position="64"/>
    </location>
</feature>
<dbReference type="GO" id="GO:0042276">
    <property type="term" value="P:error-prone translesion synthesis"/>
    <property type="evidence" value="ECO:0007669"/>
    <property type="project" value="TreeGrafter"/>
</dbReference>
<sequence>MAEHDWQKMADDGKNGAEDVLEEDGAHQPEKLAPDHQVDEKRADVSAKTRTPNPFKGKEDPSLATNPFTIAWNRLVESRQKRSRSHSVNIDDTATSAKLRKHTDQQISVHDVFTTPKTLIPQQPSDIISVNNITSTLMRDRSPDLLLTDKAPNHPNEEEPDFLPIFEQDSIDIITPPLDSSLAPSSQPRALYNSQSASQSSVRPLNGRIFKYAPPPPSASELLSTLEQFGLPRRIYRDPFYSKKVDVPDGPREYSGLVYRLKGRGLDALSGNGKQARVISLPRPRARAFLYHVVDGSMRAPPLVSERDNSQISGRTQANIYGWQSLPAKRSELNTREGQHMTLFSMEAFAPSKGDRMPDANQDEIIALFYSLGTDDLHSGLLDQGILVVDSPQLNPHRLRDHSIEVLSDELDLINRIIDIIVGVDPDILVGWEVQTASWGYLSFPGSQYGLDVAELMARAPTTLARSGTD</sequence>
<dbReference type="GO" id="GO:0003676">
    <property type="term" value="F:nucleic acid binding"/>
    <property type="evidence" value="ECO:0007669"/>
    <property type="project" value="InterPro"/>
</dbReference>
<dbReference type="InterPro" id="IPR030559">
    <property type="entry name" value="PolZ_Rev3"/>
</dbReference>
<evidence type="ECO:0000256" key="1">
    <source>
        <dbReference type="SAM" id="MobiDB-lite"/>
    </source>
</evidence>
<dbReference type="InterPro" id="IPR036397">
    <property type="entry name" value="RNaseH_sf"/>
</dbReference>
<feature type="compositionally biased region" description="Polar residues" evidence="1">
    <location>
        <begin position="86"/>
        <end position="96"/>
    </location>
</feature>
<organism evidence="2 3">
    <name type="scientific">Boletus reticuloceps</name>
    <dbReference type="NCBI Taxonomy" id="495285"/>
    <lineage>
        <taxon>Eukaryota</taxon>
        <taxon>Fungi</taxon>
        <taxon>Dikarya</taxon>
        <taxon>Basidiomycota</taxon>
        <taxon>Agaricomycotina</taxon>
        <taxon>Agaricomycetes</taxon>
        <taxon>Agaricomycetidae</taxon>
        <taxon>Boletales</taxon>
        <taxon>Boletineae</taxon>
        <taxon>Boletaceae</taxon>
        <taxon>Boletoideae</taxon>
        <taxon>Boletus</taxon>
    </lineage>
</organism>
<dbReference type="Proteomes" id="UP000683000">
    <property type="component" value="Unassembled WGS sequence"/>
</dbReference>
<gene>
    <name evidence="2" type="ORF">JVT61DRAFT_1553</name>
</gene>
<dbReference type="OrthoDB" id="2414538at2759"/>
<reference evidence="2" key="1">
    <citation type="submission" date="2021-03" db="EMBL/GenBank/DDBJ databases">
        <title>Evolutionary innovations through gain and loss of genes in the ectomycorrhizal Boletales.</title>
        <authorList>
            <person name="Wu G."/>
            <person name="Miyauchi S."/>
            <person name="Morin E."/>
            <person name="Yang Z.-L."/>
            <person name="Xu J."/>
            <person name="Martin F.M."/>
        </authorList>
    </citation>
    <scope>NUCLEOTIDE SEQUENCE</scope>
    <source>
        <strain evidence="2">BR01</strain>
    </source>
</reference>
<dbReference type="GO" id="GO:0005634">
    <property type="term" value="C:nucleus"/>
    <property type="evidence" value="ECO:0007669"/>
    <property type="project" value="TreeGrafter"/>
</dbReference>
<evidence type="ECO:0000313" key="2">
    <source>
        <dbReference type="EMBL" id="KAG6376575.1"/>
    </source>
</evidence>
<dbReference type="GO" id="GO:0016035">
    <property type="term" value="C:zeta DNA polymerase complex"/>
    <property type="evidence" value="ECO:0007669"/>
    <property type="project" value="InterPro"/>
</dbReference>
<evidence type="ECO:0008006" key="4">
    <source>
        <dbReference type="Google" id="ProtNLM"/>
    </source>
</evidence>
<dbReference type="GO" id="GO:0000724">
    <property type="term" value="P:double-strand break repair via homologous recombination"/>
    <property type="evidence" value="ECO:0007669"/>
    <property type="project" value="TreeGrafter"/>
</dbReference>
<dbReference type="GO" id="GO:0003887">
    <property type="term" value="F:DNA-directed DNA polymerase activity"/>
    <property type="evidence" value="ECO:0007669"/>
    <property type="project" value="TreeGrafter"/>
</dbReference>
<dbReference type="Gene3D" id="3.30.420.10">
    <property type="entry name" value="Ribonuclease H-like superfamily/Ribonuclease H"/>
    <property type="match status" value="1"/>
</dbReference>
<dbReference type="SUPFAM" id="SSF53098">
    <property type="entry name" value="Ribonuclease H-like"/>
    <property type="match status" value="1"/>
</dbReference>
<proteinExistence type="predicted"/>
<feature type="compositionally biased region" description="Basic and acidic residues" evidence="1">
    <location>
        <begin position="24"/>
        <end position="47"/>
    </location>
</feature>
<protein>
    <recommendedName>
        <fullName evidence="4">DNA polymerase zeta catalytic subunit</fullName>
    </recommendedName>
</protein>
<dbReference type="AlphaFoldDB" id="A0A8I2YR78"/>